<dbReference type="Proteomes" id="UP001157069">
    <property type="component" value="Unassembled WGS sequence"/>
</dbReference>
<proteinExistence type="predicted"/>
<feature type="domain" description="HTH cro/C1-type" evidence="1">
    <location>
        <begin position="34"/>
        <end position="81"/>
    </location>
</feature>
<dbReference type="Gene3D" id="3.30.450.180">
    <property type="match status" value="1"/>
</dbReference>
<dbReference type="RefSeq" id="WP_284298711.1">
    <property type="nucleotide sequence ID" value="NZ_BSVA01000001.1"/>
</dbReference>
<gene>
    <name evidence="2" type="ORF">GCM10025869_13100</name>
</gene>
<dbReference type="Pfam" id="PF17765">
    <property type="entry name" value="MLTR_LBD"/>
    <property type="match status" value="1"/>
</dbReference>
<dbReference type="SMART" id="SM00530">
    <property type="entry name" value="HTH_XRE"/>
    <property type="match status" value="1"/>
</dbReference>
<reference evidence="3" key="1">
    <citation type="journal article" date="2019" name="Int. J. Syst. Evol. Microbiol.">
        <title>The Global Catalogue of Microorganisms (GCM) 10K type strain sequencing project: providing services to taxonomists for standard genome sequencing and annotation.</title>
        <authorList>
            <consortium name="The Broad Institute Genomics Platform"/>
            <consortium name="The Broad Institute Genome Sequencing Center for Infectious Disease"/>
            <person name="Wu L."/>
            <person name="Ma J."/>
        </authorList>
    </citation>
    <scope>NUCLEOTIDE SEQUENCE [LARGE SCALE GENOMIC DNA]</scope>
    <source>
        <strain evidence="3">NBRC 108755</strain>
    </source>
</reference>
<dbReference type="Pfam" id="PF13560">
    <property type="entry name" value="HTH_31"/>
    <property type="match status" value="1"/>
</dbReference>
<comment type="caution">
    <text evidence="2">The sequence shown here is derived from an EMBL/GenBank/DDBJ whole genome shotgun (WGS) entry which is preliminary data.</text>
</comment>
<dbReference type="PANTHER" id="PTHR35010:SF2">
    <property type="entry name" value="BLL4672 PROTEIN"/>
    <property type="match status" value="1"/>
</dbReference>
<accession>A0ABQ6JTF7</accession>
<dbReference type="InterPro" id="IPR010982">
    <property type="entry name" value="Lambda_DNA-bd_dom_sf"/>
</dbReference>
<keyword evidence="3" id="KW-1185">Reference proteome</keyword>
<sequence>MDRAQLAEFLRHRREALHPEDVGLSRGPRRRTPGLRREEVAQLAGISTDYLNRLEQARGPQPSPQVLGALARALRLGADERDHLFRLAGHPAPERGAGSTHVSPALLRILDRLPDTPAQVMSELGETLAQTASAKVLLGDNDARQGLERITVYRWFTDPASRDVYVAEDHPQHARVFVAELREASVRPGSRAGEVVRELLQLSPEFAALWNEHDVAAKHPRTKRLQHPEVGVMTLDCQTLLDTDTGQRLLVFTAAPGSADADKLAMLAVIGTQSFAAS</sequence>
<dbReference type="PROSITE" id="PS50943">
    <property type="entry name" value="HTH_CROC1"/>
    <property type="match status" value="1"/>
</dbReference>
<evidence type="ECO:0000313" key="3">
    <source>
        <dbReference type="Proteomes" id="UP001157069"/>
    </source>
</evidence>
<dbReference type="InterPro" id="IPR041413">
    <property type="entry name" value="MLTR_LBD"/>
</dbReference>
<dbReference type="EMBL" id="BSVA01000001">
    <property type="protein sequence ID" value="GMA90781.1"/>
    <property type="molecule type" value="Genomic_DNA"/>
</dbReference>
<dbReference type="Gene3D" id="1.10.260.40">
    <property type="entry name" value="lambda repressor-like DNA-binding domains"/>
    <property type="match status" value="1"/>
</dbReference>
<dbReference type="CDD" id="cd00093">
    <property type="entry name" value="HTH_XRE"/>
    <property type="match status" value="1"/>
</dbReference>
<name>A0ABQ6JTF7_9MICO</name>
<evidence type="ECO:0000259" key="1">
    <source>
        <dbReference type="PROSITE" id="PS50943"/>
    </source>
</evidence>
<dbReference type="InterPro" id="IPR001387">
    <property type="entry name" value="Cro/C1-type_HTH"/>
</dbReference>
<evidence type="ECO:0000313" key="2">
    <source>
        <dbReference type="EMBL" id="GMA90781.1"/>
    </source>
</evidence>
<dbReference type="SUPFAM" id="SSF47413">
    <property type="entry name" value="lambda repressor-like DNA-binding domains"/>
    <property type="match status" value="1"/>
</dbReference>
<organism evidence="2 3">
    <name type="scientific">Homoserinibacter gongjuensis</name>
    <dbReference type="NCBI Taxonomy" id="1162968"/>
    <lineage>
        <taxon>Bacteria</taxon>
        <taxon>Bacillati</taxon>
        <taxon>Actinomycetota</taxon>
        <taxon>Actinomycetes</taxon>
        <taxon>Micrococcales</taxon>
        <taxon>Microbacteriaceae</taxon>
        <taxon>Homoserinibacter</taxon>
    </lineage>
</organism>
<dbReference type="PANTHER" id="PTHR35010">
    <property type="entry name" value="BLL4672 PROTEIN-RELATED"/>
    <property type="match status" value="1"/>
</dbReference>
<protein>
    <submittedName>
        <fullName evidence="2">Transcriptional regulator</fullName>
    </submittedName>
</protein>